<organism evidence="1 2">
    <name type="scientific">Pedobacter africanus</name>
    <dbReference type="NCBI Taxonomy" id="151894"/>
    <lineage>
        <taxon>Bacteria</taxon>
        <taxon>Pseudomonadati</taxon>
        <taxon>Bacteroidota</taxon>
        <taxon>Sphingobacteriia</taxon>
        <taxon>Sphingobacteriales</taxon>
        <taxon>Sphingobacteriaceae</taxon>
        <taxon>Pedobacter</taxon>
    </lineage>
</organism>
<keyword evidence="2" id="KW-1185">Reference proteome</keyword>
<name>A0A1W2CUL7_9SPHI</name>
<dbReference type="Proteomes" id="UP000192756">
    <property type="component" value="Unassembled WGS sequence"/>
</dbReference>
<dbReference type="AlphaFoldDB" id="A0A1W2CUL7"/>
<dbReference type="RefSeq" id="WP_084240053.1">
    <property type="nucleotide sequence ID" value="NZ_FWXT01000002.1"/>
</dbReference>
<evidence type="ECO:0000313" key="1">
    <source>
        <dbReference type="EMBL" id="SMC88939.1"/>
    </source>
</evidence>
<gene>
    <name evidence="1" type="ORF">SAMN04488524_3261</name>
</gene>
<sequence>MGKERVIINTRSLSYQQHFGFFNTSFQTIGFNKKISIRVYDQAIENELTLVKFLVESYNDQHLCEVIYHSVLNITDADFKRLLEHIDRLYLDEMSERHMMPEIILN</sequence>
<evidence type="ECO:0000313" key="2">
    <source>
        <dbReference type="Proteomes" id="UP000192756"/>
    </source>
</evidence>
<proteinExistence type="predicted"/>
<accession>A0A1W2CUL7</accession>
<reference evidence="2" key="1">
    <citation type="submission" date="2017-04" db="EMBL/GenBank/DDBJ databases">
        <authorList>
            <person name="Varghese N."/>
            <person name="Submissions S."/>
        </authorList>
    </citation>
    <scope>NUCLEOTIDE SEQUENCE [LARGE SCALE GENOMIC DNA]</scope>
    <source>
        <strain evidence="2">DSM 12126</strain>
    </source>
</reference>
<protein>
    <submittedName>
        <fullName evidence="1">Uncharacterized protein</fullName>
    </submittedName>
</protein>
<dbReference type="EMBL" id="FWXT01000002">
    <property type="protein sequence ID" value="SMC88939.1"/>
    <property type="molecule type" value="Genomic_DNA"/>
</dbReference>
<dbReference type="OrthoDB" id="671726at2"/>